<evidence type="ECO:0000313" key="5">
    <source>
        <dbReference type="Proteomes" id="UP000789595"/>
    </source>
</evidence>
<dbReference type="InterPro" id="IPR004045">
    <property type="entry name" value="Glutathione_S-Trfase_N"/>
</dbReference>
<feature type="domain" description="GST C-terminal" evidence="2">
    <location>
        <begin position="153"/>
        <end position="282"/>
    </location>
</feature>
<dbReference type="InterPro" id="IPR010987">
    <property type="entry name" value="Glutathione-S-Trfase_C-like"/>
</dbReference>
<keyword evidence="5" id="KW-1185">Reference proteome</keyword>
<dbReference type="SUPFAM" id="SSF52833">
    <property type="entry name" value="Thioredoxin-like"/>
    <property type="match status" value="1"/>
</dbReference>
<sequence length="315" mass="35294">MLHLIRRAPRRAVRGFRVHRAEPGFLAATAAFGPLAEETKPLTYYSAWFCPFAHRATLALAHHADVVPYAWEEALGWEQRPPTGDEDLDADDREDFWYHYKSPGLLEANPLGMVPTLVDEDGRVVTESAVCVQFVDELARVRGGSAPPLVDADPFVAARSRCAADKVNRTVCSGYYRVLVRTEDEERKEGFAQILDGLNAFFDDDDASDLNGPFWGGRASPGLPDLVLFPYAYRLYVLEHYRGPDFAVPADFERYRRWYDAMVALDAVARTLPDKDRYLAHVAKYAHGKARSKVGNAVRRGAAAHDYDDDVDGDK</sequence>
<dbReference type="Gene3D" id="3.40.30.10">
    <property type="entry name" value="Glutaredoxin"/>
    <property type="match status" value="1"/>
</dbReference>
<dbReference type="EMBL" id="CAKKNE010000003">
    <property type="protein sequence ID" value="CAH0370306.1"/>
    <property type="molecule type" value="Genomic_DNA"/>
</dbReference>
<evidence type="ECO:0000313" key="4">
    <source>
        <dbReference type="EMBL" id="CAH0370306.1"/>
    </source>
</evidence>
<dbReference type="EMBL" id="HBIW01021196">
    <property type="protein sequence ID" value="CAE0702835.1"/>
    <property type="molecule type" value="Transcribed_RNA"/>
</dbReference>
<protein>
    <recommendedName>
        <fullName evidence="6">GST N-terminal domain-containing protein</fullName>
    </recommendedName>
</protein>
<name>A0A7S4A3Y4_9STRA</name>
<feature type="domain" description="GST N-terminal" evidence="1">
    <location>
        <begin position="40"/>
        <end position="143"/>
    </location>
</feature>
<gene>
    <name evidence="3" type="ORF">PCAL00307_LOCUS18280</name>
    <name evidence="4" type="ORF">PECAL_3P01840</name>
</gene>
<evidence type="ECO:0000259" key="1">
    <source>
        <dbReference type="PROSITE" id="PS50404"/>
    </source>
</evidence>
<dbReference type="PROSITE" id="PS50405">
    <property type="entry name" value="GST_CTER"/>
    <property type="match status" value="1"/>
</dbReference>
<dbReference type="PROSITE" id="PS50404">
    <property type="entry name" value="GST_NTER"/>
    <property type="match status" value="1"/>
</dbReference>
<proteinExistence type="predicted"/>
<dbReference type="SUPFAM" id="SSF47616">
    <property type="entry name" value="GST C-terminal domain-like"/>
    <property type="match status" value="1"/>
</dbReference>
<organism evidence="3">
    <name type="scientific">Pelagomonas calceolata</name>
    <dbReference type="NCBI Taxonomy" id="35677"/>
    <lineage>
        <taxon>Eukaryota</taxon>
        <taxon>Sar</taxon>
        <taxon>Stramenopiles</taxon>
        <taxon>Ochrophyta</taxon>
        <taxon>Pelagophyceae</taxon>
        <taxon>Pelagomonadales</taxon>
        <taxon>Pelagomonadaceae</taxon>
        <taxon>Pelagomonas</taxon>
    </lineage>
</organism>
<dbReference type="PANTHER" id="PTHR43968">
    <property type="match status" value="1"/>
</dbReference>
<dbReference type="InterPro" id="IPR050983">
    <property type="entry name" value="GST_Omega/HSP26"/>
</dbReference>
<dbReference type="OrthoDB" id="4951845at2759"/>
<evidence type="ECO:0000313" key="3">
    <source>
        <dbReference type="EMBL" id="CAE0702835.1"/>
    </source>
</evidence>
<evidence type="ECO:0008006" key="6">
    <source>
        <dbReference type="Google" id="ProtNLM"/>
    </source>
</evidence>
<dbReference type="Proteomes" id="UP000789595">
    <property type="component" value="Unassembled WGS sequence"/>
</dbReference>
<evidence type="ECO:0000259" key="2">
    <source>
        <dbReference type="PROSITE" id="PS50405"/>
    </source>
</evidence>
<dbReference type="Pfam" id="PF13409">
    <property type="entry name" value="GST_N_2"/>
    <property type="match status" value="1"/>
</dbReference>
<reference evidence="3" key="1">
    <citation type="submission" date="2021-01" db="EMBL/GenBank/DDBJ databases">
        <authorList>
            <person name="Corre E."/>
            <person name="Pelletier E."/>
            <person name="Niang G."/>
            <person name="Scheremetjew M."/>
            <person name="Finn R."/>
            <person name="Kale V."/>
            <person name="Holt S."/>
            <person name="Cochrane G."/>
            <person name="Meng A."/>
            <person name="Brown T."/>
            <person name="Cohen L."/>
        </authorList>
    </citation>
    <scope>NUCLEOTIDE SEQUENCE</scope>
    <source>
        <strain evidence="3">CCMP1756</strain>
    </source>
</reference>
<dbReference type="InterPro" id="IPR036249">
    <property type="entry name" value="Thioredoxin-like_sf"/>
</dbReference>
<dbReference type="GO" id="GO:0005737">
    <property type="term" value="C:cytoplasm"/>
    <property type="evidence" value="ECO:0007669"/>
    <property type="project" value="TreeGrafter"/>
</dbReference>
<dbReference type="AlphaFoldDB" id="A0A7S4A3Y4"/>
<dbReference type="Gene3D" id="1.20.1050.10">
    <property type="match status" value="1"/>
</dbReference>
<accession>A0A7S4A3Y4</accession>
<dbReference type="PANTHER" id="PTHR43968:SF6">
    <property type="entry name" value="GLUTATHIONE S-TRANSFERASE OMEGA"/>
    <property type="match status" value="1"/>
</dbReference>
<dbReference type="InterPro" id="IPR036282">
    <property type="entry name" value="Glutathione-S-Trfase_C_sf"/>
</dbReference>
<reference evidence="4" key="2">
    <citation type="submission" date="2021-11" db="EMBL/GenBank/DDBJ databases">
        <authorList>
            <consortium name="Genoscope - CEA"/>
            <person name="William W."/>
        </authorList>
    </citation>
    <scope>NUCLEOTIDE SEQUENCE</scope>
</reference>